<sequence>MIWRLRVSCSVDRLKHARKAFALLQAANAPHVARQIIAEAFAGIIARGVMRLYHSTRAQKRLQARLMVLLPFHELRSGNRKPS</sequence>
<name>A0A9Q2NYG2_9RHOB</name>
<evidence type="ECO:0000313" key="3">
    <source>
        <dbReference type="Proteomes" id="UP000755667"/>
    </source>
</evidence>
<comment type="caution">
    <text evidence="1">The sequence shown here is derived from an EMBL/GenBank/DDBJ whole genome shotgun (WGS) entry which is preliminary data.</text>
</comment>
<dbReference type="EMBL" id="JAFBXF010000013">
    <property type="protein sequence ID" value="MBM2418868.1"/>
    <property type="molecule type" value="Genomic_DNA"/>
</dbReference>
<proteinExistence type="predicted"/>
<keyword evidence="4" id="KW-1185">Reference proteome</keyword>
<evidence type="ECO:0000313" key="4">
    <source>
        <dbReference type="Proteomes" id="UP000809440"/>
    </source>
</evidence>
<reference evidence="1 4" key="1">
    <citation type="submission" date="2021-01" db="EMBL/GenBank/DDBJ databases">
        <title>Diatom-associated Roseobacters Show Island Model of Population Structure.</title>
        <authorList>
            <person name="Qu L."/>
            <person name="Feng X."/>
            <person name="Chen Y."/>
            <person name="Li L."/>
            <person name="Wang X."/>
            <person name="Hu Z."/>
            <person name="Wang H."/>
            <person name="Luo H."/>
        </authorList>
    </citation>
    <scope>NUCLEOTIDE SEQUENCE</scope>
    <source>
        <strain evidence="2 4">CC28-63</strain>
        <strain evidence="1">CC28-69</strain>
    </source>
</reference>
<dbReference type="Proteomes" id="UP000755667">
    <property type="component" value="Unassembled WGS sequence"/>
</dbReference>
<protein>
    <submittedName>
        <fullName evidence="1">Uncharacterized protein</fullName>
    </submittedName>
</protein>
<evidence type="ECO:0000313" key="1">
    <source>
        <dbReference type="EMBL" id="MBM2414198.1"/>
    </source>
</evidence>
<organism evidence="1 3">
    <name type="scientific">Marivita cryptomonadis</name>
    <dbReference type="NCBI Taxonomy" id="505252"/>
    <lineage>
        <taxon>Bacteria</taxon>
        <taxon>Pseudomonadati</taxon>
        <taxon>Pseudomonadota</taxon>
        <taxon>Alphaproteobacteria</taxon>
        <taxon>Rhodobacterales</taxon>
        <taxon>Roseobacteraceae</taxon>
        <taxon>Marivita</taxon>
    </lineage>
</organism>
<evidence type="ECO:0000313" key="2">
    <source>
        <dbReference type="EMBL" id="MBM2418868.1"/>
    </source>
</evidence>
<gene>
    <name evidence="1" type="ORF">JQX41_17915</name>
    <name evidence="2" type="ORF">JQX48_17930</name>
</gene>
<dbReference type="Proteomes" id="UP000809440">
    <property type="component" value="Unassembled WGS sequence"/>
</dbReference>
<dbReference type="AlphaFoldDB" id="A0A9Q2NYG2"/>
<accession>A0A9Q2NYG2</accession>
<dbReference type="RefSeq" id="WP_138488330.1">
    <property type="nucleotide sequence ID" value="NZ_JAFBWY010000013.1"/>
</dbReference>
<dbReference type="EMBL" id="JAFBXE010000013">
    <property type="protein sequence ID" value="MBM2414198.1"/>
    <property type="molecule type" value="Genomic_DNA"/>
</dbReference>